<gene>
    <name evidence="2" type="ORF">P8C59_007300</name>
</gene>
<protein>
    <recommendedName>
        <fullName evidence="1">DUF7918 domain-containing protein</fullName>
    </recommendedName>
</protein>
<dbReference type="PANTHER" id="PTHR36223">
    <property type="entry name" value="BETA-LACTAMASE-TYPE TRANSPEPTIDASE FOLD DOMAIN CONTAINING PROTEIN"/>
    <property type="match status" value="1"/>
</dbReference>
<dbReference type="PANTHER" id="PTHR36223:SF1">
    <property type="entry name" value="TRANSCRIPTION ELONGATION FACTOR EAF N-TERMINAL DOMAIN-CONTAINING PROTEIN"/>
    <property type="match status" value="1"/>
</dbReference>
<proteinExistence type="predicted"/>
<reference evidence="2" key="1">
    <citation type="journal article" date="2023" name="Mol. Plant Microbe Interact.">
        <title>Elucidating the Obligate Nature and Biological Capacity of an Invasive Fungal Corn Pathogen.</title>
        <authorList>
            <person name="MacCready J.S."/>
            <person name="Roggenkamp E.M."/>
            <person name="Gdanetz K."/>
            <person name="Chilvers M.I."/>
        </authorList>
    </citation>
    <scope>NUCLEOTIDE SEQUENCE</scope>
    <source>
        <strain evidence="2">PM02</strain>
    </source>
</reference>
<dbReference type="AlphaFoldDB" id="A0AAD9I991"/>
<dbReference type="InterPro" id="IPR057678">
    <property type="entry name" value="DUF7918"/>
</dbReference>
<evidence type="ECO:0000313" key="2">
    <source>
        <dbReference type="EMBL" id="KAK2072985.1"/>
    </source>
</evidence>
<feature type="domain" description="DUF7918" evidence="1">
    <location>
        <begin position="8"/>
        <end position="249"/>
    </location>
</feature>
<evidence type="ECO:0000259" key="1">
    <source>
        <dbReference type="Pfam" id="PF25534"/>
    </source>
</evidence>
<accession>A0AAD9I991</accession>
<name>A0AAD9I991_9PEZI</name>
<organism evidence="2 3">
    <name type="scientific">Phyllachora maydis</name>
    <dbReference type="NCBI Taxonomy" id="1825666"/>
    <lineage>
        <taxon>Eukaryota</taxon>
        <taxon>Fungi</taxon>
        <taxon>Dikarya</taxon>
        <taxon>Ascomycota</taxon>
        <taxon>Pezizomycotina</taxon>
        <taxon>Sordariomycetes</taxon>
        <taxon>Sordariomycetidae</taxon>
        <taxon>Phyllachorales</taxon>
        <taxon>Phyllachoraceae</taxon>
        <taxon>Phyllachora</taxon>
    </lineage>
</organism>
<keyword evidence="3" id="KW-1185">Reference proteome</keyword>
<sequence>MSVIEELGLRASVQIDGIDRPEWDDPDGEQNGRVPTCNKYVLSEDDREYTIKCQVTHQNSWLYERPIARRRETGKRRLYIDLTIDNKEMQGMLGRPEALFRDAGEVLAGNPVYNHSDDSISLLKFKFARISTVDENTKARVERDVKLAKGLGLITVKIWRVLHDGKTWPGNPRAAPKGLKTLPEKALTLSEKALKGQAISHGTSFRSVPMDGPNLLCDPRFIDEEPWAVFNFKYRSKDALRQEMVIPYSPAASPEPEMGALEDLSPAELRRLAQERLQQLKTEKRTGVKREAASTGNDLAATRAYKVQKREGGGVTIDLTTIDLTEDD</sequence>
<dbReference type="EMBL" id="JAQQPM010000006">
    <property type="protein sequence ID" value="KAK2072985.1"/>
    <property type="molecule type" value="Genomic_DNA"/>
</dbReference>
<dbReference type="Proteomes" id="UP001217918">
    <property type="component" value="Unassembled WGS sequence"/>
</dbReference>
<evidence type="ECO:0000313" key="3">
    <source>
        <dbReference type="Proteomes" id="UP001217918"/>
    </source>
</evidence>
<comment type="caution">
    <text evidence="2">The sequence shown here is derived from an EMBL/GenBank/DDBJ whole genome shotgun (WGS) entry which is preliminary data.</text>
</comment>
<dbReference type="Pfam" id="PF25534">
    <property type="entry name" value="DUF7918"/>
    <property type="match status" value="1"/>
</dbReference>